<dbReference type="EMBL" id="QQAZ01000022">
    <property type="protein sequence ID" value="RDI43344.1"/>
    <property type="molecule type" value="Genomic_DNA"/>
</dbReference>
<evidence type="ECO:0008006" key="4">
    <source>
        <dbReference type="Google" id="ProtNLM"/>
    </source>
</evidence>
<evidence type="ECO:0000313" key="2">
    <source>
        <dbReference type="EMBL" id="RDI45378.1"/>
    </source>
</evidence>
<evidence type="ECO:0000313" key="3">
    <source>
        <dbReference type="Proteomes" id="UP000255355"/>
    </source>
</evidence>
<evidence type="ECO:0000313" key="1">
    <source>
        <dbReference type="EMBL" id="RDI43344.1"/>
    </source>
</evidence>
<protein>
    <recommendedName>
        <fullName evidence="4">RNA polymerase sigma-70 factor (ECF subfamily)</fullName>
    </recommendedName>
</protein>
<feature type="non-terminal residue" evidence="1">
    <location>
        <position position="1"/>
    </location>
</feature>
<dbReference type="Proteomes" id="UP000255355">
    <property type="component" value="Unassembled WGS sequence"/>
</dbReference>
<accession>A0A370GLS7</accession>
<proteinExistence type="predicted"/>
<reference evidence="1 3" key="1">
    <citation type="submission" date="2018-07" db="EMBL/GenBank/DDBJ databases">
        <title>Genomic Encyclopedia of Type Strains, Phase IV (KMG-IV): sequencing the most valuable type-strain genomes for metagenomic binning, comparative biology and taxonomic classification.</title>
        <authorList>
            <person name="Goeker M."/>
        </authorList>
    </citation>
    <scope>NUCLEOTIDE SEQUENCE [LARGE SCALE GENOMIC DNA]</scope>
    <source>
        <strain evidence="1 3">DSM 44952</strain>
    </source>
</reference>
<dbReference type="EMBL" id="QQAZ01000013">
    <property type="protein sequence ID" value="RDI45378.1"/>
    <property type="molecule type" value="Genomic_DNA"/>
</dbReference>
<dbReference type="AlphaFoldDB" id="A0A370GLS7"/>
<name>A0A370GLS7_9NOCA</name>
<comment type="caution">
    <text evidence="1">The sequence shown here is derived from an EMBL/GenBank/DDBJ whole genome shotgun (WGS) entry which is preliminary data.</text>
</comment>
<organism evidence="1 3">
    <name type="scientific">Nocardia mexicana</name>
    <dbReference type="NCBI Taxonomy" id="279262"/>
    <lineage>
        <taxon>Bacteria</taxon>
        <taxon>Bacillati</taxon>
        <taxon>Actinomycetota</taxon>
        <taxon>Actinomycetes</taxon>
        <taxon>Mycobacteriales</taxon>
        <taxon>Nocardiaceae</taxon>
        <taxon>Nocardia</taxon>
    </lineage>
</organism>
<keyword evidence="3" id="KW-1185">Reference proteome</keyword>
<gene>
    <name evidence="2" type="ORF">DFR68_113149</name>
    <name evidence="1" type="ORF">DFR68_122107</name>
</gene>
<sequence>TVMAFDVAYGRIRHIWGVRNPDKLRPWTAG</sequence>